<dbReference type="GO" id="GO:0005576">
    <property type="term" value="C:extracellular region"/>
    <property type="evidence" value="ECO:0007669"/>
    <property type="project" value="UniProtKB-SubCell"/>
</dbReference>
<dbReference type="RefSeq" id="WP_202065463.1">
    <property type="nucleotide sequence ID" value="NZ_JAEQMY010000123.1"/>
</dbReference>
<dbReference type="InterPro" id="IPR050557">
    <property type="entry name" value="RTX_toxin/Mannuronan_C5-epim"/>
</dbReference>
<dbReference type="PRINTS" id="PR00313">
    <property type="entry name" value="CABNDNGRPT"/>
</dbReference>
<evidence type="ECO:0000256" key="2">
    <source>
        <dbReference type="ARBA" id="ARBA00022525"/>
    </source>
</evidence>
<dbReference type="GO" id="GO:0005509">
    <property type="term" value="F:calcium ion binding"/>
    <property type="evidence" value="ECO:0007669"/>
    <property type="project" value="InterPro"/>
</dbReference>
<evidence type="ECO:0000256" key="1">
    <source>
        <dbReference type="ARBA" id="ARBA00004613"/>
    </source>
</evidence>
<comment type="caution">
    <text evidence="3">The sequence shown here is derived from an EMBL/GenBank/DDBJ whole genome shotgun (WGS) entry which is preliminary data.</text>
</comment>
<keyword evidence="2" id="KW-0964">Secreted</keyword>
<comment type="subcellular location">
    <subcellularLocation>
        <location evidence="1">Secreted</location>
    </subcellularLocation>
</comment>
<dbReference type="Proteomes" id="UP000605848">
    <property type="component" value="Unassembled WGS sequence"/>
</dbReference>
<dbReference type="EMBL" id="JAEQMY010000123">
    <property type="protein sequence ID" value="MBL0407898.1"/>
    <property type="molecule type" value="Genomic_DNA"/>
</dbReference>
<evidence type="ECO:0000313" key="3">
    <source>
        <dbReference type="EMBL" id="MBL0407898.1"/>
    </source>
</evidence>
<accession>A0A936ZAS5</accession>
<evidence type="ECO:0008006" key="5">
    <source>
        <dbReference type="Google" id="ProtNLM"/>
    </source>
</evidence>
<organism evidence="3 4">
    <name type="scientific">Microvirga aerilata</name>
    <dbReference type="NCBI Taxonomy" id="670292"/>
    <lineage>
        <taxon>Bacteria</taxon>
        <taxon>Pseudomonadati</taxon>
        <taxon>Pseudomonadota</taxon>
        <taxon>Alphaproteobacteria</taxon>
        <taxon>Hyphomicrobiales</taxon>
        <taxon>Methylobacteriaceae</taxon>
        <taxon>Microvirga</taxon>
    </lineage>
</organism>
<dbReference type="SUPFAM" id="SSF51120">
    <property type="entry name" value="beta-Roll"/>
    <property type="match status" value="2"/>
</dbReference>
<reference evidence="3" key="1">
    <citation type="submission" date="2021-01" db="EMBL/GenBank/DDBJ databases">
        <title>Microvirga sp.</title>
        <authorList>
            <person name="Kim M.K."/>
        </authorList>
    </citation>
    <scope>NUCLEOTIDE SEQUENCE</scope>
    <source>
        <strain evidence="3">5420S-16</strain>
    </source>
</reference>
<dbReference type="InterPro" id="IPR018511">
    <property type="entry name" value="Hemolysin-typ_Ca-bd_CS"/>
</dbReference>
<dbReference type="Pfam" id="PF00353">
    <property type="entry name" value="HemolysinCabind"/>
    <property type="match status" value="3"/>
</dbReference>
<evidence type="ECO:0000313" key="4">
    <source>
        <dbReference type="Proteomes" id="UP000605848"/>
    </source>
</evidence>
<name>A0A936ZAS5_9HYPH</name>
<sequence length="223" mass="23660">MATTISGSDFDDNLGGSYDVDYIYGYDGDDLIQGSDGDDDIYGGFDHDTIYGGFGADYLIGGAGHDDLYGSAGFDDLYGGSGLDYLSGGSGDDLLSGGTGRDTLSGGSGEDEFVFTRGTSGLTTSTADTITDWNRRYDSIDMTIKGTSRNYREVSTDATSIATAASDADYLYGDTSVRHVFLYNSEIDRGFVVSDLNSDGRFETGVVLKNAGLASDMNYLYII</sequence>
<dbReference type="AlphaFoldDB" id="A0A936ZAS5"/>
<proteinExistence type="predicted"/>
<dbReference type="InterPro" id="IPR011049">
    <property type="entry name" value="Serralysin-like_metalloprot_C"/>
</dbReference>
<protein>
    <recommendedName>
        <fullName evidence="5">Calcium-binding protein</fullName>
    </recommendedName>
</protein>
<dbReference type="Gene3D" id="2.150.10.10">
    <property type="entry name" value="Serralysin-like metalloprotease, C-terminal"/>
    <property type="match status" value="2"/>
</dbReference>
<dbReference type="PANTHER" id="PTHR38340">
    <property type="entry name" value="S-LAYER PROTEIN"/>
    <property type="match status" value="1"/>
</dbReference>
<dbReference type="PANTHER" id="PTHR38340:SF1">
    <property type="entry name" value="S-LAYER PROTEIN"/>
    <property type="match status" value="1"/>
</dbReference>
<dbReference type="InterPro" id="IPR001343">
    <property type="entry name" value="Hemolysn_Ca-bd"/>
</dbReference>
<gene>
    <name evidence="3" type="ORF">JKG68_28770</name>
</gene>
<dbReference type="PROSITE" id="PS00330">
    <property type="entry name" value="HEMOLYSIN_CALCIUM"/>
    <property type="match status" value="2"/>
</dbReference>
<keyword evidence="4" id="KW-1185">Reference proteome</keyword>